<evidence type="ECO:0000313" key="2">
    <source>
        <dbReference type="EMBL" id="RNF01911.1"/>
    </source>
</evidence>
<proteinExistence type="predicted"/>
<evidence type="ECO:0000259" key="1">
    <source>
        <dbReference type="PROSITE" id="PS50018"/>
    </source>
</evidence>
<dbReference type="Proteomes" id="UP000283634">
    <property type="component" value="Unassembled WGS sequence"/>
</dbReference>
<dbReference type="SUPFAM" id="SSF48350">
    <property type="entry name" value="GTPase activation domain, GAP"/>
    <property type="match status" value="1"/>
</dbReference>
<reference evidence="2 3" key="1">
    <citation type="journal article" date="2018" name="BMC Genomics">
        <title>Genomic comparison of Trypanosoma conorhini and Trypanosoma rangeli to Trypanosoma cruzi strains of high and low virulence.</title>
        <authorList>
            <person name="Bradwell K.R."/>
            <person name="Koparde V.N."/>
            <person name="Matveyev A.V."/>
            <person name="Serrano M.G."/>
            <person name="Alves J.M."/>
            <person name="Parikh H."/>
            <person name="Huang B."/>
            <person name="Lee V."/>
            <person name="Espinosa-Alvarez O."/>
            <person name="Ortiz P.A."/>
            <person name="Costa-Martins A.G."/>
            <person name="Teixeira M.M."/>
            <person name="Buck G.A."/>
        </authorList>
    </citation>
    <scope>NUCLEOTIDE SEQUENCE [LARGE SCALE GENOMIC DNA]</scope>
    <source>
        <strain evidence="2 3">AM80</strain>
    </source>
</reference>
<dbReference type="Pfam" id="PF00616">
    <property type="entry name" value="RasGAP"/>
    <property type="match status" value="1"/>
</dbReference>
<name>A0A3R7MG51_TRYRA</name>
<dbReference type="RefSeq" id="XP_029236606.1">
    <property type="nucleotide sequence ID" value="XM_029383537.1"/>
</dbReference>
<dbReference type="VEuPathDB" id="TriTrypDB:TRSC58_00548"/>
<dbReference type="InterPro" id="IPR008936">
    <property type="entry name" value="Rho_GTPase_activation_prot"/>
</dbReference>
<feature type="domain" description="Ras-GAP" evidence="1">
    <location>
        <begin position="41"/>
        <end position="332"/>
    </location>
</feature>
<sequence>MNLATPAALRSSEEVVYRSSGGGFVLKTASGGLSTSPCKDDWCNFSDMLRTLAHDKVLLGSILHGVPMEEQDNLAELLEQVLWVATEVAPVEASQTLSTLLLFEFDRASRKRNDVHTFMRGNGVVPKVFDALLARVVSSEGGIGEQLLQCCNALCADGVVPTLAKGDVSLAEPDADRVRCGDVVSPRFLIEGLDYFNGLTTLLSDADGGTANHQDNYVLTIVGMLRRILNVVYASVSQWPWSLRQALRCLLQAVDAASQDHALLGHRDCDLEALSTLQQNIMATIVVLRAVVPSLLNTVSRVLPEASCFDPHSILVQKRITMLAKLAQKAAHGLLFSVSHETGMDAFNNELPALTQRWEEVFLYLCHKTSPPTPRQDGDSMTFEAEAELQFCEFLDRHVVHLLHWVVQHKPIVEPTYLSRLMFLTRYAQRRLGRVGHFAPIPLVSSVTLPVADDGSVFSRMRRPGFGFLSLACYYRKLLDEHPESHNAVSSSSEVIFDELIAYALRQIVDPEVTGVHASFCGISGLACDGTVGIFIYWDLLRLYLDEYHARKGTELQRRCPQFCAHRKDSVLEVGDSIAYFFF</sequence>
<accession>A0A3R7MG51</accession>
<protein>
    <recommendedName>
        <fullName evidence="1">Ras-GAP domain-containing protein</fullName>
    </recommendedName>
</protein>
<dbReference type="Gene3D" id="1.10.506.10">
    <property type="entry name" value="GTPase Activation - p120gap, domain 1"/>
    <property type="match status" value="1"/>
</dbReference>
<evidence type="ECO:0000313" key="3">
    <source>
        <dbReference type="Proteomes" id="UP000283634"/>
    </source>
</evidence>
<dbReference type="GeneID" id="40330638"/>
<dbReference type="PROSITE" id="PS50018">
    <property type="entry name" value="RAS_GTPASE_ACTIV_2"/>
    <property type="match status" value="1"/>
</dbReference>
<keyword evidence="3" id="KW-1185">Reference proteome</keyword>
<gene>
    <name evidence="2" type="ORF">TraAM80_06705</name>
</gene>
<dbReference type="OrthoDB" id="241661at2759"/>
<dbReference type="AlphaFoldDB" id="A0A3R7MG51"/>
<dbReference type="EMBL" id="MKGL01000254">
    <property type="protein sequence ID" value="RNF01911.1"/>
    <property type="molecule type" value="Genomic_DNA"/>
</dbReference>
<comment type="caution">
    <text evidence="2">The sequence shown here is derived from an EMBL/GenBank/DDBJ whole genome shotgun (WGS) entry which is preliminary data.</text>
</comment>
<organism evidence="2 3">
    <name type="scientific">Trypanosoma rangeli</name>
    <dbReference type="NCBI Taxonomy" id="5698"/>
    <lineage>
        <taxon>Eukaryota</taxon>
        <taxon>Discoba</taxon>
        <taxon>Euglenozoa</taxon>
        <taxon>Kinetoplastea</taxon>
        <taxon>Metakinetoplastina</taxon>
        <taxon>Trypanosomatida</taxon>
        <taxon>Trypanosomatidae</taxon>
        <taxon>Trypanosoma</taxon>
        <taxon>Herpetosoma</taxon>
    </lineage>
</organism>
<dbReference type="InterPro" id="IPR001936">
    <property type="entry name" value="RasGAP_dom"/>
</dbReference>